<dbReference type="EMBL" id="LR796296">
    <property type="protein sequence ID" value="CAB4134676.1"/>
    <property type="molecule type" value="Genomic_DNA"/>
</dbReference>
<reference evidence="1" key="1">
    <citation type="submission" date="2020-04" db="EMBL/GenBank/DDBJ databases">
        <authorList>
            <person name="Chiriac C."/>
            <person name="Salcher M."/>
            <person name="Ghai R."/>
            <person name="Kavagutti S V."/>
        </authorList>
    </citation>
    <scope>NUCLEOTIDE SEQUENCE</scope>
</reference>
<gene>
    <name evidence="1" type="ORF">UFOVP274_35</name>
</gene>
<protein>
    <submittedName>
        <fullName evidence="1">Uncharacterized protein</fullName>
    </submittedName>
</protein>
<name>A0A6J5LP30_9CAUD</name>
<proteinExistence type="predicted"/>
<evidence type="ECO:0000313" key="1">
    <source>
        <dbReference type="EMBL" id="CAB4134676.1"/>
    </source>
</evidence>
<organism evidence="1">
    <name type="scientific">uncultured Caudovirales phage</name>
    <dbReference type="NCBI Taxonomy" id="2100421"/>
    <lineage>
        <taxon>Viruses</taxon>
        <taxon>Duplodnaviria</taxon>
        <taxon>Heunggongvirae</taxon>
        <taxon>Uroviricota</taxon>
        <taxon>Caudoviricetes</taxon>
        <taxon>Peduoviridae</taxon>
        <taxon>Maltschvirus</taxon>
        <taxon>Maltschvirus maltsch</taxon>
    </lineage>
</organism>
<accession>A0A6J5LP30</accession>
<sequence length="127" mass="13599">MINAAYINTQRIVTNVIVVDSLSDAPGTVECPWWIGIGMSIDTPAPGPEPIPVPQSVTPRQARLALLQDGYLNQVDLAVKNAGRETQIAWDYAITIDRNSPLVATIGTAIGLTDSQIDDLFILAATL</sequence>